<feature type="compositionally biased region" description="Polar residues" evidence="1">
    <location>
        <begin position="67"/>
        <end position="108"/>
    </location>
</feature>
<feature type="compositionally biased region" description="Low complexity" evidence="1">
    <location>
        <begin position="109"/>
        <end position="124"/>
    </location>
</feature>
<reference evidence="4" key="1">
    <citation type="journal article" date="2019" name="Jpn. J. Infect. Dis.">
        <title>Predominant Detection of the Subgroup A2b Human Metapneumovirus Strain with a 111-Nucleotide Duplication in the G gene in Yokohama City, Japan in 2018.</title>
        <authorList>
            <person name="Saikusa M."/>
            <person name="Nao N."/>
            <person name="Kawakami C."/>
            <person name="Usuku S."/>
            <person name="Tanaka N."/>
            <person name="Tahara M."/>
            <person name="Takeda M."/>
            <person name="Okubo I."/>
        </authorList>
    </citation>
    <scope>NUCLEOTIDE SEQUENCE</scope>
    <source>
        <strain evidence="4">HMPV/Yokohama.JPN/P9577/2018</strain>
    </source>
</reference>
<keyword evidence="2" id="KW-1133">Transmembrane helix</keyword>
<keyword evidence="2" id="KW-0472">Membrane</keyword>
<gene>
    <name evidence="4" type="primary">G</name>
</gene>
<name>A0A5H2W4D4_9MONO</name>
<feature type="transmembrane region" description="Helical" evidence="2">
    <location>
        <begin position="31"/>
        <end position="51"/>
    </location>
</feature>
<feature type="compositionally biased region" description="Polar residues" evidence="1">
    <location>
        <begin position="213"/>
        <end position="224"/>
    </location>
</feature>
<evidence type="ECO:0000259" key="3">
    <source>
        <dbReference type="Pfam" id="PF09595"/>
    </source>
</evidence>
<feature type="region of interest" description="Disordered" evidence="1">
    <location>
        <begin position="61"/>
        <end position="279"/>
    </location>
</feature>
<dbReference type="EMBL" id="LC466061">
    <property type="protein sequence ID" value="BBI89993.1"/>
    <property type="molecule type" value="Viral_cRNA"/>
</dbReference>
<feature type="compositionally biased region" description="Polar residues" evidence="1">
    <location>
        <begin position="190"/>
        <end position="199"/>
    </location>
</feature>
<evidence type="ECO:0000256" key="2">
    <source>
        <dbReference type="SAM" id="Phobius"/>
    </source>
</evidence>
<feature type="domain" description="Metaviral G glycoprotein" evidence="3">
    <location>
        <begin position="35"/>
        <end position="182"/>
    </location>
</feature>
<proteinExistence type="predicted"/>
<keyword evidence="2" id="KW-0812">Transmembrane</keyword>
<feature type="compositionally biased region" description="Polar residues" evidence="1">
    <location>
        <begin position="240"/>
        <end position="279"/>
    </location>
</feature>
<feature type="compositionally biased region" description="Polar residues" evidence="1">
    <location>
        <begin position="153"/>
        <end position="164"/>
    </location>
</feature>
<evidence type="ECO:0000256" key="1">
    <source>
        <dbReference type="SAM" id="MobiDB-lite"/>
    </source>
</evidence>
<feature type="compositionally biased region" description="Low complexity" evidence="1">
    <location>
        <begin position="170"/>
        <end position="188"/>
    </location>
</feature>
<feature type="compositionally biased region" description="Polar residues" evidence="1">
    <location>
        <begin position="125"/>
        <end position="139"/>
    </location>
</feature>
<feature type="compositionally biased region" description="Low complexity" evidence="1">
    <location>
        <begin position="225"/>
        <end position="239"/>
    </location>
</feature>
<organism evidence="4">
    <name type="scientific">human metapneumovirus</name>
    <dbReference type="NCBI Taxonomy" id="162145"/>
    <lineage>
        <taxon>Viruses</taxon>
        <taxon>Riboviria</taxon>
        <taxon>Orthornavirae</taxon>
        <taxon>Negarnaviricota</taxon>
        <taxon>Haploviricotina</taxon>
        <taxon>Monjiviricetes</taxon>
        <taxon>Mononegavirales</taxon>
        <taxon>Pneumoviridae</taxon>
        <taxon>Metapneumovirus</taxon>
        <taxon>Metapneumovirus hominis</taxon>
    </lineage>
</organism>
<protein>
    <submittedName>
        <fullName evidence="4">Attachment glycoprotein</fullName>
    </submittedName>
</protein>
<dbReference type="Pfam" id="PF09595">
    <property type="entry name" value="Metaviral_G"/>
    <property type="match status" value="1"/>
</dbReference>
<evidence type="ECO:0000313" key="4">
    <source>
        <dbReference type="EMBL" id="BBI89993.1"/>
    </source>
</evidence>
<dbReference type="InterPro" id="IPR018585">
    <property type="entry name" value="Metaviral_G_glycop"/>
</dbReference>
<sequence length="279" mass="30285">MEVKVENIRAIDMLKARVKNRMARSKCFKNASLILIGITAMSIALNIYLIINYTIQKTASESEHHTSSPPTESNKETSTISIDNPDINPNSQLPTQQSTESPTLNSAASVSPSETEPTSTSDTTNRLSSVDRSTTQPSESRTKTKSTAHRRNIPSTASRTQLPSWATMKAAPRATTLRTSSATTNRLSSVDRSTTQPSESRTKTKSTAHRRNIPSTASRTQFPSRATTKAAPRATTLRTSSTIRRPTASSVQFDSSTTAQNHEETGSVNPQASASTMQK</sequence>
<accession>A0A5H2W4D4</accession>
<feature type="compositionally biased region" description="Basic residues" evidence="1">
    <location>
        <begin position="143"/>
        <end position="152"/>
    </location>
</feature>
<feature type="compositionally biased region" description="Basic residues" evidence="1">
    <location>
        <begin position="203"/>
        <end position="212"/>
    </location>
</feature>